<sequence>MMRLSPITLLKTPGQENHILWVSNGSMIPTAASILDQKNVTAAVMGQLSCALRIEGVSTNILHREMMGLIMSAVLSEDKHCGKHMVLYSDHLNAVHITNDSLLDIDNMQLCHLNGCSYYRWLLHLLRRQPNTSLSYVKAHTDDPTPPSLLNFAADHYALRAQKVHTFILPAPVSTFFMDEYTFHYGPHGWYEGNIQILTKALIEQRLAQDLVKGYNL</sequence>
<comment type="caution">
    <text evidence="1">The sequence shown here is derived from an EMBL/GenBank/DDBJ whole genome shotgun (WGS) entry which is preliminary data.</text>
</comment>
<organism evidence="1 2">
    <name type="scientific">Moniliophthora roreri (strain MCA 2997)</name>
    <name type="common">Cocoa frosty pod rot fungus</name>
    <name type="synonym">Crinipellis roreri</name>
    <dbReference type="NCBI Taxonomy" id="1381753"/>
    <lineage>
        <taxon>Eukaryota</taxon>
        <taxon>Fungi</taxon>
        <taxon>Dikarya</taxon>
        <taxon>Basidiomycota</taxon>
        <taxon>Agaricomycotina</taxon>
        <taxon>Agaricomycetes</taxon>
        <taxon>Agaricomycetidae</taxon>
        <taxon>Agaricales</taxon>
        <taxon>Marasmiineae</taxon>
        <taxon>Marasmiaceae</taxon>
        <taxon>Moniliophthora</taxon>
    </lineage>
</organism>
<keyword evidence="2" id="KW-1185">Reference proteome</keyword>
<gene>
    <name evidence="1" type="ORF">Moror_15683</name>
</gene>
<reference evidence="1 2" key="1">
    <citation type="journal article" date="2014" name="BMC Genomics">
        <title>Genome and secretome analysis of the hemibiotrophic fungal pathogen, Moniliophthora roreri, which causes frosty pod rot disease of cacao: mechanisms of the biotrophic and necrotrophic phases.</title>
        <authorList>
            <person name="Meinhardt L.W."/>
            <person name="Costa G.G.L."/>
            <person name="Thomazella D.P.T."/>
            <person name="Teixeira P.J.P.L."/>
            <person name="Carazzolle M.F."/>
            <person name="Schuster S.C."/>
            <person name="Carlson J.E."/>
            <person name="Guiltinan M.J."/>
            <person name="Mieczkowski P."/>
            <person name="Farmer A."/>
            <person name="Ramaraj T."/>
            <person name="Crozier J."/>
            <person name="Davis R.E."/>
            <person name="Shao J."/>
            <person name="Melnick R.L."/>
            <person name="Pereira G.A.G."/>
            <person name="Bailey B.A."/>
        </authorList>
    </citation>
    <scope>NUCLEOTIDE SEQUENCE [LARGE SCALE GENOMIC DNA]</scope>
    <source>
        <strain evidence="1 2">MCA 2997</strain>
    </source>
</reference>
<dbReference type="Proteomes" id="UP000017559">
    <property type="component" value="Unassembled WGS sequence"/>
</dbReference>
<dbReference type="HOGENOM" id="CLU_1272605_0_0_1"/>
<dbReference type="EMBL" id="AWSO01002408">
    <property type="protein sequence ID" value="ESK81508.1"/>
    <property type="molecule type" value="Genomic_DNA"/>
</dbReference>
<evidence type="ECO:0008006" key="3">
    <source>
        <dbReference type="Google" id="ProtNLM"/>
    </source>
</evidence>
<evidence type="ECO:0000313" key="1">
    <source>
        <dbReference type="EMBL" id="ESK81508.1"/>
    </source>
</evidence>
<dbReference type="OrthoDB" id="3034412at2759"/>
<proteinExistence type="predicted"/>
<dbReference type="AlphaFoldDB" id="V2W3X8"/>
<name>V2W3X8_MONRO</name>
<evidence type="ECO:0000313" key="2">
    <source>
        <dbReference type="Proteomes" id="UP000017559"/>
    </source>
</evidence>
<accession>V2W3X8</accession>
<dbReference type="KEGG" id="mrr:Moror_15683"/>
<protein>
    <recommendedName>
        <fullName evidence="3">RNase H type-1 domain-containing protein</fullName>
    </recommendedName>
</protein>